<gene>
    <name evidence="1" type="ORF">NCTC11685_00119</name>
</gene>
<sequence length="209" mass="23026">MSTKPDPDYEKILASKGLPVTEEQIKAEFTQIVKDEGLITNTSKMSPFWRLILAIVTAPVLWLKDALVNVVMRNGFLATAEGVFLDLFAWAVNLERKGSTALAGEIRFFKSDPSREVTVAQGVIIQTERIDGVIYQVQVSVDTVIEGGRESQLIPVVALGDGKRVQPCAGLFSDPAGRYRWYRQRHKARKTGSQALVRTLSATMICATG</sequence>
<evidence type="ECO:0008006" key="3">
    <source>
        <dbReference type="Google" id="ProtNLM"/>
    </source>
</evidence>
<dbReference type="EMBL" id="UGMS01000001">
    <property type="protein sequence ID" value="STV71187.1"/>
    <property type="molecule type" value="Genomic_DNA"/>
</dbReference>
<organism evidence="1 2">
    <name type="scientific">Klebsiella michiganensis</name>
    <dbReference type="NCBI Taxonomy" id="1134687"/>
    <lineage>
        <taxon>Bacteria</taxon>
        <taxon>Pseudomonadati</taxon>
        <taxon>Pseudomonadota</taxon>
        <taxon>Gammaproteobacteria</taxon>
        <taxon>Enterobacterales</taxon>
        <taxon>Enterobacteriaceae</taxon>
        <taxon>Klebsiella/Raoultella group</taxon>
        <taxon>Klebsiella</taxon>
    </lineage>
</organism>
<reference evidence="1 2" key="1">
    <citation type="submission" date="2018-06" db="EMBL/GenBank/DDBJ databases">
        <authorList>
            <consortium name="Pathogen Informatics"/>
            <person name="Doyle S."/>
        </authorList>
    </citation>
    <scope>NUCLEOTIDE SEQUENCE [LARGE SCALE GENOMIC DNA]</scope>
    <source>
        <strain evidence="1 2">NCTC11685</strain>
    </source>
</reference>
<evidence type="ECO:0000313" key="1">
    <source>
        <dbReference type="EMBL" id="STV71187.1"/>
    </source>
</evidence>
<proteinExistence type="predicted"/>
<dbReference type="AlphaFoldDB" id="A0A7H4MYQ6"/>
<comment type="caution">
    <text evidence="1">The sequence shown here is derived from an EMBL/GenBank/DDBJ whole genome shotgun (WGS) entry which is preliminary data.</text>
</comment>
<protein>
    <recommendedName>
        <fullName evidence="3">Baseplate protein J-like domain-containing protein</fullName>
    </recommendedName>
</protein>
<evidence type="ECO:0000313" key="2">
    <source>
        <dbReference type="Proteomes" id="UP000254863"/>
    </source>
</evidence>
<accession>A0A7H4MYQ6</accession>
<dbReference type="Proteomes" id="UP000254863">
    <property type="component" value="Unassembled WGS sequence"/>
</dbReference>
<name>A0A7H4MYQ6_9ENTR</name>